<feature type="domain" description="PglD N-terminal" evidence="3">
    <location>
        <begin position="6"/>
        <end position="53"/>
    </location>
</feature>
<dbReference type="InterPro" id="IPR041561">
    <property type="entry name" value="PglD_N"/>
</dbReference>
<accession>A0A1I6NPT1</accession>
<dbReference type="PANTHER" id="PTHR43300">
    <property type="entry name" value="ACETYLTRANSFERASE"/>
    <property type="match status" value="1"/>
</dbReference>
<dbReference type="Proteomes" id="UP000198788">
    <property type="component" value="Unassembled WGS sequence"/>
</dbReference>
<feature type="binding site" evidence="2">
    <location>
        <position position="150"/>
    </location>
    <ligand>
        <name>acetyl-CoA</name>
        <dbReference type="ChEBI" id="CHEBI:57288"/>
    </ligand>
</feature>
<proteinExistence type="inferred from homology"/>
<dbReference type="OrthoDB" id="9815592at2"/>
<evidence type="ECO:0000313" key="4">
    <source>
        <dbReference type="EMBL" id="SFS29903.1"/>
    </source>
</evidence>
<organism evidence="4 5">
    <name type="scientific">Brevundimonas viscosa</name>
    <dbReference type="NCBI Taxonomy" id="871741"/>
    <lineage>
        <taxon>Bacteria</taxon>
        <taxon>Pseudomonadati</taxon>
        <taxon>Pseudomonadota</taxon>
        <taxon>Alphaproteobacteria</taxon>
        <taxon>Caulobacterales</taxon>
        <taxon>Caulobacteraceae</taxon>
        <taxon>Brevundimonas</taxon>
    </lineage>
</organism>
<comment type="similarity">
    <text evidence="1">Belongs to the transferase hexapeptide repeat family.</text>
</comment>
<dbReference type="RefSeq" id="WP_092306096.1">
    <property type="nucleotide sequence ID" value="NZ_FOZV01000001.1"/>
</dbReference>
<dbReference type="InterPro" id="IPR050179">
    <property type="entry name" value="Trans_hexapeptide_repeat"/>
</dbReference>
<protein>
    <submittedName>
        <fullName evidence="4">UDP-perosamine 4-acetyltransferase</fullName>
    </submittedName>
</protein>
<dbReference type="CDD" id="cd03360">
    <property type="entry name" value="LbH_AT_putative"/>
    <property type="match status" value="1"/>
</dbReference>
<dbReference type="STRING" id="871741.SAMN05192570_0295"/>
<evidence type="ECO:0000256" key="2">
    <source>
        <dbReference type="PIRSR" id="PIRSR620019-2"/>
    </source>
</evidence>
<evidence type="ECO:0000313" key="5">
    <source>
        <dbReference type="Proteomes" id="UP000198788"/>
    </source>
</evidence>
<dbReference type="Gene3D" id="3.40.50.20">
    <property type="match status" value="1"/>
</dbReference>
<dbReference type="AlphaFoldDB" id="A0A1I6NPT1"/>
<dbReference type="InterPro" id="IPR011004">
    <property type="entry name" value="Trimer_LpxA-like_sf"/>
</dbReference>
<dbReference type="EMBL" id="FOZV01000001">
    <property type="protein sequence ID" value="SFS29903.1"/>
    <property type="molecule type" value="Genomic_DNA"/>
</dbReference>
<evidence type="ECO:0000256" key="1">
    <source>
        <dbReference type="ARBA" id="ARBA00007274"/>
    </source>
</evidence>
<dbReference type="Gene3D" id="2.160.10.10">
    <property type="entry name" value="Hexapeptide repeat proteins"/>
    <property type="match status" value="1"/>
</dbReference>
<keyword evidence="5" id="KW-1185">Reference proteome</keyword>
<dbReference type="PANTHER" id="PTHR43300:SF7">
    <property type="entry name" value="UDP-N-ACETYLBACILLOSAMINE N-ACETYLTRANSFERASE"/>
    <property type="match status" value="1"/>
</dbReference>
<name>A0A1I6NPT1_9CAUL</name>
<keyword evidence="4" id="KW-0808">Transferase</keyword>
<gene>
    <name evidence="4" type="ORF">SAMN05192570_0295</name>
</gene>
<dbReference type="NCBIfam" id="TIGR03570">
    <property type="entry name" value="NeuD_NnaD"/>
    <property type="match status" value="1"/>
</dbReference>
<evidence type="ECO:0000259" key="3">
    <source>
        <dbReference type="Pfam" id="PF17836"/>
    </source>
</evidence>
<dbReference type="GO" id="GO:0016740">
    <property type="term" value="F:transferase activity"/>
    <property type="evidence" value="ECO:0007669"/>
    <property type="project" value="UniProtKB-KW"/>
</dbReference>
<dbReference type="Pfam" id="PF17836">
    <property type="entry name" value="PglD_N"/>
    <property type="match status" value="1"/>
</dbReference>
<sequence length="214" mass="20709">MSDRPVIVVGAGGHGQVVAEALQAAGRLVLGFVDPGLPAGAEIAGLPVLGDDAWLSPDGGYELANGLGGTGAAAGQGRRRAVQAGLEAAGFRIAEVRHPSAVVSAHADIGPGVQLLARCVVQTGARIGAGAIVNTGAIVEHGCRVGPFSHCATGAILCGDVTVGEDAHIGAGAVIRQGVALEDGVVVGAGAVVLGPGTGPGVLVGVPARRRGQG</sequence>
<dbReference type="SUPFAM" id="SSF51161">
    <property type="entry name" value="Trimeric LpxA-like enzymes"/>
    <property type="match status" value="1"/>
</dbReference>
<dbReference type="Pfam" id="PF14602">
    <property type="entry name" value="Hexapep_2"/>
    <property type="match status" value="1"/>
</dbReference>
<dbReference type="InterPro" id="IPR001451">
    <property type="entry name" value="Hexapep"/>
</dbReference>
<dbReference type="InterPro" id="IPR020019">
    <property type="entry name" value="AcTrfase_PglD-like"/>
</dbReference>
<reference evidence="5" key="1">
    <citation type="submission" date="2016-10" db="EMBL/GenBank/DDBJ databases">
        <authorList>
            <person name="Varghese N."/>
            <person name="Submissions S."/>
        </authorList>
    </citation>
    <scope>NUCLEOTIDE SEQUENCE [LARGE SCALE GENOMIC DNA]</scope>
    <source>
        <strain evidence="5">CGMCC 1.10683</strain>
    </source>
</reference>